<gene>
    <name evidence="9" type="ORF">GRJ2_003091500</name>
</gene>
<dbReference type="AlphaFoldDB" id="A0ABC9Y9R3"/>
<organism evidence="9 10">
    <name type="scientific">Grus japonensis</name>
    <name type="common">Japanese crane</name>
    <name type="synonym">Red-crowned crane</name>
    <dbReference type="NCBI Taxonomy" id="30415"/>
    <lineage>
        <taxon>Eukaryota</taxon>
        <taxon>Metazoa</taxon>
        <taxon>Chordata</taxon>
        <taxon>Craniata</taxon>
        <taxon>Vertebrata</taxon>
        <taxon>Euteleostomi</taxon>
        <taxon>Archelosauria</taxon>
        <taxon>Archosauria</taxon>
        <taxon>Dinosauria</taxon>
        <taxon>Saurischia</taxon>
        <taxon>Theropoda</taxon>
        <taxon>Coelurosauria</taxon>
        <taxon>Aves</taxon>
        <taxon>Neognathae</taxon>
        <taxon>Neoaves</taxon>
        <taxon>Gruiformes</taxon>
        <taxon>Gruidae</taxon>
        <taxon>Grus</taxon>
    </lineage>
</organism>
<dbReference type="SMART" id="SM00692">
    <property type="entry name" value="DM3"/>
    <property type="match status" value="1"/>
</dbReference>
<evidence type="ECO:0000256" key="4">
    <source>
        <dbReference type="ARBA" id="ARBA00023125"/>
    </source>
</evidence>
<keyword evidence="3" id="KW-0862">Zinc</keyword>
<protein>
    <submittedName>
        <fullName evidence="9">THAP domain-containing protein 8</fullName>
    </submittedName>
</protein>
<evidence type="ECO:0000256" key="6">
    <source>
        <dbReference type="SAM" id="Coils"/>
    </source>
</evidence>
<dbReference type="InterPro" id="IPR052224">
    <property type="entry name" value="THAP_domain_protein"/>
</dbReference>
<feature type="coiled-coil region" evidence="6">
    <location>
        <begin position="263"/>
        <end position="290"/>
    </location>
</feature>
<dbReference type="SUPFAM" id="SSF57716">
    <property type="entry name" value="Glucocorticoid receptor-like (DNA-binding domain)"/>
    <property type="match status" value="1"/>
</dbReference>
<evidence type="ECO:0000256" key="5">
    <source>
        <dbReference type="PROSITE-ProRule" id="PRU00309"/>
    </source>
</evidence>
<keyword evidence="10" id="KW-1185">Reference proteome</keyword>
<feature type="region of interest" description="Disordered" evidence="7">
    <location>
        <begin position="86"/>
        <end position="184"/>
    </location>
</feature>
<feature type="domain" description="THAP-type" evidence="8">
    <location>
        <begin position="1"/>
        <end position="85"/>
    </location>
</feature>
<comment type="caution">
    <text evidence="9">The sequence shown here is derived from an EMBL/GenBank/DDBJ whole genome shotgun (WGS) entry which is preliminary data.</text>
</comment>
<dbReference type="Proteomes" id="UP001623348">
    <property type="component" value="Unassembled WGS sequence"/>
</dbReference>
<dbReference type="PROSITE" id="PS50950">
    <property type="entry name" value="ZF_THAP"/>
    <property type="match status" value="1"/>
</dbReference>
<proteinExistence type="predicted"/>
<evidence type="ECO:0000259" key="8">
    <source>
        <dbReference type="PROSITE" id="PS50950"/>
    </source>
</evidence>
<dbReference type="PANTHER" id="PTHR46927">
    <property type="entry name" value="AGAP005574-PA"/>
    <property type="match status" value="1"/>
</dbReference>
<evidence type="ECO:0000256" key="2">
    <source>
        <dbReference type="ARBA" id="ARBA00022771"/>
    </source>
</evidence>
<accession>A0ABC9Y9R3</accession>
<dbReference type="Pfam" id="PF05485">
    <property type="entry name" value="THAP"/>
    <property type="match status" value="1"/>
</dbReference>
<dbReference type="PANTHER" id="PTHR46927:SF2">
    <property type="entry name" value="THAP DOMAIN-CONTAINING PROTEIN 8"/>
    <property type="match status" value="1"/>
</dbReference>
<keyword evidence="1" id="KW-0479">Metal-binding</keyword>
<keyword evidence="2 5" id="KW-0863">Zinc-finger</keyword>
<reference evidence="9 10" key="1">
    <citation type="submission" date="2024-06" db="EMBL/GenBank/DDBJ databases">
        <title>The draft genome of Grus japonensis, version 3.</title>
        <authorList>
            <person name="Nabeshima K."/>
            <person name="Suzuki S."/>
            <person name="Onuma M."/>
        </authorList>
    </citation>
    <scope>NUCLEOTIDE SEQUENCE [LARGE SCALE GENOMIC DNA]</scope>
    <source>
        <strain evidence="9 10">451A</strain>
    </source>
</reference>
<evidence type="ECO:0000313" key="10">
    <source>
        <dbReference type="Proteomes" id="UP001623348"/>
    </source>
</evidence>
<evidence type="ECO:0000256" key="3">
    <source>
        <dbReference type="ARBA" id="ARBA00022833"/>
    </source>
</evidence>
<name>A0ABC9Y9R3_GRUJA</name>
<dbReference type="GO" id="GO:0003677">
    <property type="term" value="F:DNA binding"/>
    <property type="evidence" value="ECO:0007669"/>
    <property type="project" value="UniProtKB-UniRule"/>
</dbReference>
<keyword evidence="6" id="KW-0175">Coiled coil</keyword>
<keyword evidence="4 5" id="KW-0238">DNA-binding</keyword>
<feature type="compositionally biased region" description="Polar residues" evidence="7">
    <location>
        <begin position="90"/>
        <end position="106"/>
    </location>
</feature>
<dbReference type="InterPro" id="IPR006612">
    <property type="entry name" value="THAP_Znf"/>
</dbReference>
<evidence type="ECO:0000313" key="9">
    <source>
        <dbReference type="EMBL" id="GAB0206259.1"/>
    </source>
</evidence>
<sequence>MPKYCRAPHCSNVAGQARPPARRLSFYKFPLHDATRLRQWLTQMRQENWVPTRHQHLCSDHFEPSCFQYRWGVRYLRPDAVPTIFPLKQESPNTSPGATQPKQPLPTSDAEPVTPERSPIPKTTAPEAVTVALEPDSATAPPSLDPLGMVEPADGSEGVPSRPQPSPDRVTALSPSPPQTDDAAVELPDASPLPYFKPVPATPATVPETIVSSALTLPIVSTIPIVSKTAPSTTSPPGELSTEELVAVVLVLQRKVKVLQQRQRRHRARLEAMEGLAEQLRRKSLRSKERLELACLQLGR</sequence>
<dbReference type="GO" id="GO:0008270">
    <property type="term" value="F:zinc ion binding"/>
    <property type="evidence" value="ECO:0007669"/>
    <property type="project" value="UniProtKB-KW"/>
</dbReference>
<dbReference type="SMART" id="SM00980">
    <property type="entry name" value="THAP"/>
    <property type="match status" value="1"/>
</dbReference>
<evidence type="ECO:0000256" key="7">
    <source>
        <dbReference type="SAM" id="MobiDB-lite"/>
    </source>
</evidence>
<evidence type="ECO:0000256" key="1">
    <source>
        <dbReference type="ARBA" id="ARBA00022723"/>
    </source>
</evidence>
<dbReference type="EMBL" id="BAAFJT010000045">
    <property type="protein sequence ID" value="GAB0206259.1"/>
    <property type="molecule type" value="Genomic_DNA"/>
</dbReference>